<keyword evidence="3" id="KW-1185">Reference proteome</keyword>
<evidence type="ECO:0000256" key="1">
    <source>
        <dbReference type="SAM" id="MobiDB-lite"/>
    </source>
</evidence>
<reference evidence="2 3" key="1">
    <citation type="submission" date="2019-03" db="EMBL/GenBank/DDBJ databases">
        <title>First draft genome of Liparis tanakae, snailfish: a comprehensive survey of snailfish specific genes.</title>
        <authorList>
            <person name="Kim W."/>
            <person name="Song I."/>
            <person name="Jeong J.-H."/>
            <person name="Kim D."/>
            <person name="Kim S."/>
            <person name="Ryu S."/>
            <person name="Song J.Y."/>
            <person name="Lee S.K."/>
        </authorList>
    </citation>
    <scope>NUCLEOTIDE SEQUENCE [LARGE SCALE GENOMIC DNA]</scope>
    <source>
        <tissue evidence="2">Muscle</tissue>
    </source>
</reference>
<feature type="compositionally biased region" description="Low complexity" evidence="1">
    <location>
        <begin position="12"/>
        <end position="22"/>
    </location>
</feature>
<organism evidence="2 3">
    <name type="scientific">Liparis tanakae</name>
    <name type="common">Tanaka's snailfish</name>
    <dbReference type="NCBI Taxonomy" id="230148"/>
    <lineage>
        <taxon>Eukaryota</taxon>
        <taxon>Metazoa</taxon>
        <taxon>Chordata</taxon>
        <taxon>Craniata</taxon>
        <taxon>Vertebrata</taxon>
        <taxon>Euteleostomi</taxon>
        <taxon>Actinopterygii</taxon>
        <taxon>Neopterygii</taxon>
        <taxon>Teleostei</taxon>
        <taxon>Neoteleostei</taxon>
        <taxon>Acanthomorphata</taxon>
        <taxon>Eupercaria</taxon>
        <taxon>Perciformes</taxon>
        <taxon>Cottioidei</taxon>
        <taxon>Cottales</taxon>
        <taxon>Liparidae</taxon>
        <taxon>Liparis</taxon>
    </lineage>
</organism>
<protein>
    <submittedName>
        <fullName evidence="2">Uncharacterized protein</fullName>
    </submittedName>
</protein>
<dbReference type="AlphaFoldDB" id="A0A4Z2FN70"/>
<accession>A0A4Z2FN70</accession>
<gene>
    <name evidence="2" type="ORF">EYF80_047349</name>
</gene>
<proteinExistence type="predicted"/>
<comment type="caution">
    <text evidence="2">The sequence shown here is derived from an EMBL/GenBank/DDBJ whole genome shotgun (WGS) entry which is preliminary data.</text>
</comment>
<feature type="region of interest" description="Disordered" evidence="1">
    <location>
        <begin position="1"/>
        <end position="22"/>
    </location>
</feature>
<evidence type="ECO:0000313" key="2">
    <source>
        <dbReference type="EMBL" id="TNN42481.1"/>
    </source>
</evidence>
<sequence>MDLQRSRGRMISPSVRSPGGPSSELLMQLEEVLSPPRAVTHPLLPPCVKLYQRGRAVLTASAFKDTLLFIRLSVRAEEIQWELSFQLKPM</sequence>
<dbReference type="Proteomes" id="UP000314294">
    <property type="component" value="Unassembled WGS sequence"/>
</dbReference>
<dbReference type="EMBL" id="SRLO01001033">
    <property type="protein sequence ID" value="TNN42481.1"/>
    <property type="molecule type" value="Genomic_DNA"/>
</dbReference>
<evidence type="ECO:0000313" key="3">
    <source>
        <dbReference type="Proteomes" id="UP000314294"/>
    </source>
</evidence>
<name>A0A4Z2FN70_9TELE</name>